<comment type="caution">
    <text evidence="2">The sequence shown here is derived from an EMBL/GenBank/DDBJ whole genome shotgun (WGS) entry which is preliminary data.</text>
</comment>
<evidence type="ECO:0000313" key="3">
    <source>
        <dbReference type="Proteomes" id="UP000886653"/>
    </source>
</evidence>
<dbReference type="PANTHER" id="PTHR42107">
    <property type="entry name" value="YALI0D24453P"/>
    <property type="match status" value="1"/>
</dbReference>
<dbReference type="EMBL" id="MU167238">
    <property type="protein sequence ID" value="KAG0148289.1"/>
    <property type="molecule type" value="Genomic_DNA"/>
</dbReference>
<feature type="compositionally biased region" description="Basic and acidic residues" evidence="1">
    <location>
        <begin position="697"/>
        <end position="710"/>
    </location>
</feature>
<dbReference type="AlphaFoldDB" id="A0A9P6NLR4"/>
<name>A0A9P6NLR4_9BASI</name>
<evidence type="ECO:0000256" key="1">
    <source>
        <dbReference type="SAM" id="MobiDB-lite"/>
    </source>
</evidence>
<proteinExistence type="predicted"/>
<feature type="region of interest" description="Disordered" evidence="1">
    <location>
        <begin position="433"/>
        <end position="591"/>
    </location>
</feature>
<evidence type="ECO:0008006" key="4">
    <source>
        <dbReference type="Google" id="ProtNLM"/>
    </source>
</evidence>
<reference evidence="2" key="1">
    <citation type="submission" date="2013-11" db="EMBL/GenBank/DDBJ databases">
        <title>Genome sequence of the fusiform rust pathogen reveals effectors for host alternation and coevolution with pine.</title>
        <authorList>
            <consortium name="DOE Joint Genome Institute"/>
            <person name="Smith K."/>
            <person name="Pendleton A."/>
            <person name="Kubisiak T."/>
            <person name="Anderson C."/>
            <person name="Salamov A."/>
            <person name="Aerts A."/>
            <person name="Riley R."/>
            <person name="Clum A."/>
            <person name="Lindquist E."/>
            <person name="Ence D."/>
            <person name="Campbell M."/>
            <person name="Kronenberg Z."/>
            <person name="Feau N."/>
            <person name="Dhillon B."/>
            <person name="Hamelin R."/>
            <person name="Burleigh J."/>
            <person name="Smith J."/>
            <person name="Yandell M."/>
            <person name="Nelson C."/>
            <person name="Grigoriev I."/>
            <person name="Davis J."/>
        </authorList>
    </citation>
    <scope>NUCLEOTIDE SEQUENCE</scope>
    <source>
        <strain evidence="2">G11</strain>
    </source>
</reference>
<dbReference type="OrthoDB" id="205403at2759"/>
<dbReference type="Proteomes" id="UP000886653">
    <property type="component" value="Unassembled WGS sequence"/>
</dbReference>
<gene>
    <name evidence="2" type="ORF">CROQUDRAFT_131969</name>
</gene>
<accession>A0A9P6NLR4</accession>
<feature type="region of interest" description="Disordered" evidence="1">
    <location>
        <begin position="667"/>
        <end position="742"/>
    </location>
</feature>
<protein>
    <recommendedName>
        <fullName evidence="4">WHIM1 domain-containing protein</fullName>
    </recommendedName>
</protein>
<feature type="compositionally biased region" description="Basic residues" evidence="1">
    <location>
        <begin position="498"/>
        <end position="512"/>
    </location>
</feature>
<dbReference type="PANTHER" id="PTHR42107:SF1">
    <property type="entry name" value="WHIM1 DOMAIN-CONTAINING PROTEIN"/>
    <property type="match status" value="1"/>
</dbReference>
<evidence type="ECO:0000313" key="2">
    <source>
        <dbReference type="EMBL" id="KAG0148289.1"/>
    </source>
</evidence>
<sequence length="742" mass="83181">MPESCSLMPHITPEPQAMDISPRPQLHVVTPSSKPTKQNEAIENPSGRWETAYIWAFITKFTSLSQDVHIGLRIQNAMNFEHALEKNDREILTEIVKIFHENLKLINTTNWQRWLAQYVDTILKGKKQIPMYTLFKWEENYLKNRQDGFWDLNWGEKVNFAPLYQSYSPQGPCIIHLLKTLVDHQLAYSTKIRSTIDEHYDKTTAKPAKNLAPTATSKTDWDQAEALKNPLVIRPLGLDRDLKTWWQIDDSPRLYCSGNPHKSSCTWGVLSSTLDEVVVAQSRLESDPSLLPVAPLHSDDQVPEKRKGKVPAMFCTTGKHGQPPGKKVDPKIKLEWQLNKAIDDVVKPKIEVGKKRIQQILEEKTRLEGIETRRQRRLAGIEQQKVRNAAYVEDVGVGRVSSRLRAQARKPDYAVDSNLTDRKFERELQKFEYERKDSGSSGKNSGRKRRKIAQNDDDTDAEDESWNEGIAEEDEQDDDGMEIDDDDDFDVASGSTTRGKRSANKRGGRGKRQKSEPSTSKQVAPVGERRSSRVKNKQEEEPEEEPVKVEAPEPAQSVSSSAWSRAQPVPTSPGQSERSDNAAAPSELDGNVSIWSRGKLVYVAGDNKYASKPMALPPRKRSIAQPGSGIVMKMPVTAEESERAGRLRFSTVTSAKSNSLATLQARLASMGHEEDESDSEGGACKHSSTSTIALNRTDVEQANRDPKSDNDQLSSIFDTDELVSTVPMGDNPSLQQPADHPS</sequence>
<feature type="compositionally biased region" description="Basic and acidic residues" evidence="1">
    <location>
        <begin position="527"/>
        <end position="551"/>
    </location>
</feature>
<feature type="compositionally biased region" description="Acidic residues" evidence="1">
    <location>
        <begin position="455"/>
        <end position="490"/>
    </location>
</feature>
<keyword evidence="3" id="KW-1185">Reference proteome</keyword>
<organism evidence="2 3">
    <name type="scientific">Cronartium quercuum f. sp. fusiforme G11</name>
    <dbReference type="NCBI Taxonomy" id="708437"/>
    <lineage>
        <taxon>Eukaryota</taxon>
        <taxon>Fungi</taxon>
        <taxon>Dikarya</taxon>
        <taxon>Basidiomycota</taxon>
        <taxon>Pucciniomycotina</taxon>
        <taxon>Pucciniomycetes</taxon>
        <taxon>Pucciniales</taxon>
        <taxon>Coleosporiaceae</taxon>
        <taxon>Cronartium</taxon>
    </lineage>
</organism>